<evidence type="ECO:0000313" key="1">
    <source>
        <dbReference type="EMBL" id="VWD42585.1"/>
    </source>
</evidence>
<organism evidence="1 2">
    <name type="scientific">Burkholderia contaminans</name>
    <dbReference type="NCBI Taxonomy" id="488447"/>
    <lineage>
        <taxon>Bacteria</taxon>
        <taxon>Pseudomonadati</taxon>
        <taxon>Pseudomonadota</taxon>
        <taxon>Betaproteobacteria</taxon>
        <taxon>Burkholderiales</taxon>
        <taxon>Burkholderiaceae</taxon>
        <taxon>Burkholderia</taxon>
        <taxon>Burkholderia cepacia complex</taxon>
    </lineage>
</organism>
<proteinExistence type="predicted"/>
<evidence type="ECO:0000313" key="2">
    <source>
        <dbReference type="Proteomes" id="UP000494109"/>
    </source>
</evidence>
<sequence length="145" mass="15241">MTPIPVARCAVFALTTLTLGGCYYTSPYGYAPYYAPAPATLTQREIPVTPAAPGTTAPGPAAAAVVPPVVDPAPVYVAPAYPPPYPYPYPYYAPAYYPGWYGWGAPAISVGFWGGWGGGWRGRGGYGHRPWGGGHWGGGWGGHRH</sequence>
<dbReference type="Proteomes" id="UP000494109">
    <property type="component" value="Unassembled WGS sequence"/>
</dbReference>
<dbReference type="EMBL" id="CABVQS010000021">
    <property type="protein sequence ID" value="VWD42585.1"/>
    <property type="molecule type" value="Genomic_DNA"/>
</dbReference>
<dbReference type="AlphaFoldDB" id="A0A6P3AFT6"/>
<reference evidence="1 2" key="1">
    <citation type="submission" date="2019-09" db="EMBL/GenBank/DDBJ databases">
        <authorList>
            <person name="Depoorter E."/>
        </authorList>
    </citation>
    <scope>NUCLEOTIDE SEQUENCE [LARGE SCALE GENOMIC DNA]</scope>
    <source>
        <strain evidence="1">R-71033</strain>
    </source>
</reference>
<name>A0A6P3AFT6_9BURK</name>
<dbReference type="RefSeq" id="WP_174946586.1">
    <property type="nucleotide sequence ID" value="NZ_CABVQS010000021.1"/>
</dbReference>
<gene>
    <name evidence="1" type="ORF">BCO71033_04710</name>
</gene>
<protein>
    <submittedName>
        <fullName evidence="1">Putative lipoprotein</fullName>
    </submittedName>
</protein>
<accession>A0A6P3AFT6</accession>
<keyword evidence="1" id="KW-0449">Lipoprotein</keyword>